<dbReference type="Proteomes" id="UP000639195">
    <property type="component" value="Unassembled WGS sequence"/>
</dbReference>
<accession>A0A927DPA0</accession>
<dbReference type="EMBL" id="JACXSW010000013">
    <property type="protein sequence ID" value="MBD3716193.1"/>
    <property type="molecule type" value="Genomic_DNA"/>
</dbReference>
<proteinExistence type="predicted"/>
<dbReference type="AlphaFoldDB" id="A0A927DPA0"/>
<comment type="caution">
    <text evidence="2">The sequence shown here is derived from an EMBL/GenBank/DDBJ whole genome shotgun (WGS) entry which is preliminary data.</text>
</comment>
<evidence type="ECO:0000313" key="3">
    <source>
        <dbReference type="Proteomes" id="UP000639195"/>
    </source>
</evidence>
<protein>
    <submittedName>
        <fullName evidence="2">Uncharacterized protein</fullName>
    </submittedName>
</protein>
<evidence type="ECO:0000313" key="2">
    <source>
        <dbReference type="EMBL" id="MBD3716193.1"/>
    </source>
</evidence>
<organism evidence="2 3">
    <name type="scientific">Klebsiella pneumoniae</name>
    <dbReference type="NCBI Taxonomy" id="573"/>
    <lineage>
        <taxon>Bacteria</taxon>
        <taxon>Pseudomonadati</taxon>
        <taxon>Pseudomonadota</taxon>
        <taxon>Gammaproteobacteria</taxon>
        <taxon>Enterobacterales</taxon>
        <taxon>Enterobacteriaceae</taxon>
        <taxon>Klebsiella/Raoultella group</taxon>
        <taxon>Klebsiella</taxon>
        <taxon>Klebsiella pneumoniae complex</taxon>
    </lineage>
</organism>
<evidence type="ECO:0000256" key="1">
    <source>
        <dbReference type="SAM" id="MobiDB-lite"/>
    </source>
</evidence>
<gene>
    <name evidence="2" type="ORF">IE979_18265</name>
</gene>
<feature type="region of interest" description="Disordered" evidence="1">
    <location>
        <begin position="1"/>
        <end position="49"/>
    </location>
</feature>
<sequence length="49" mass="5443">MRVFPPAERSVLLAKDEKVEGGPLTPRSAAPMRSRSLGYLCGHHQRSRP</sequence>
<name>A0A927DPA0_KLEPN</name>
<reference evidence="2" key="1">
    <citation type="submission" date="2020-07" db="EMBL/GenBank/DDBJ databases">
        <title>Clinical and genomic characterization of carbapenemase-producing Enterobacterales causing secondary infections during the COVID-19 crisis at a New York City hospital.</title>
        <authorList>
            <person name="Gomez-Simmonds A."/>
            <person name="Annavajhala M.K."/>
            <person name="Uhlemann A.-C."/>
        </authorList>
    </citation>
    <scope>NUCLEOTIDE SEQUENCE</scope>
    <source>
        <strain evidence="2">KP1827</strain>
    </source>
</reference>